<gene>
    <name evidence="3" type="ORF">NRIC_23460</name>
</gene>
<dbReference type="Pfam" id="PF26341">
    <property type="entry name" value="AAA_SelU"/>
    <property type="match status" value="2"/>
</dbReference>
<dbReference type="SMART" id="SM00450">
    <property type="entry name" value="RHOD"/>
    <property type="match status" value="1"/>
</dbReference>
<dbReference type="Gene3D" id="3.40.50.300">
    <property type="entry name" value="P-loop containing nucleotide triphosphate hydrolases"/>
    <property type="match status" value="1"/>
</dbReference>
<evidence type="ECO:0000256" key="1">
    <source>
        <dbReference type="ARBA" id="ARBA00023266"/>
    </source>
</evidence>
<dbReference type="Pfam" id="PF00581">
    <property type="entry name" value="Rhodanese"/>
    <property type="match status" value="1"/>
</dbReference>
<organism evidence="3 4">
    <name type="scientific">Enterococcus florum</name>
    <dbReference type="NCBI Taxonomy" id="2480627"/>
    <lineage>
        <taxon>Bacteria</taxon>
        <taxon>Bacillati</taxon>
        <taxon>Bacillota</taxon>
        <taxon>Bacilli</taxon>
        <taxon>Lactobacillales</taxon>
        <taxon>Enterococcaceae</taxon>
        <taxon>Enterococcus</taxon>
    </lineage>
</organism>
<evidence type="ECO:0000313" key="3">
    <source>
        <dbReference type="EMBL" id="GCF94455.1"/>
    </source>
</evidence>
<protein>
    <submittedName>
        <fullName evidence="3">tRNA 2-selenouridine(34) synthase MnmH</fullName>
    </submittedName>
</protein>
<name>A0A4P5P8S7_9ENTE</name>
<dbReference type="OrthoDB" id="9808735at2"/>
<reference evidence="4" key="1">
    <citation type="submission" date="2019-02" db="EMBL/GenBank/DDBJ databases">
        <title>Draft genome sequence of Enterococcus sp. Gos25-1.</title>
        <authorList>
            <person name="Tanaka N."/>
            <person name="Shiwa Y."/>
            <person name="Fujita N."/>
        </authorList>
    </citation>
    <scope>NUCLEOTIDE SEQUENCE [LARGE SCALE GENOMIC DNA]</scope>
    <source>
        <strain evidence="4">Gos25-1</strain>
    </source>
</reference>
<dbReference type="PANTHER" id="PTHR30401:SF0">
    <property type="entry name" value="TRNA 2-SELENOURIDINE SYNTHASE"/>
    <property type="match status" value="1"/>
</dbReference>
<dbReference type="Gene3D" id="3.40.250.10">
    <property type="entry name" value="Rhodanese-like domain"/>
    <property type="match status" value="1"/>
</dbReference>
<dbReference type="PROSITE" id="PS50206">
    <property type="entry name" value="RHODANESE_3"/>
    <property type="match status" value="1"/>
</dbReference>
<dbReference type="Proteomes" id="UP000290567">
    <property type="component" value="Unassembled WGS sequence"/>
</dbReference>
<keyword evidence="1" id="KW-0711">Selenium</keyword>
<dbReference type="PANTHER" id="PTHR30401">
    <property type="entry name" value="TRNA 2-SELENOURIDINE SYNTHASE"/>
    <property type="match status" value="1"/>
</dbReference>
<sequence length="346" mass="39905">MKPTITYEEILKIKRDRHIGFVDVRSPGEYQHSTIPGAHNIPILDNQARETVGILYAERKFNEAKRFAIEWTSARLPAMYDQYQKLCQEYDELVLFCSRGGMRSNTIFSLLKAIGMPVSRMESGFKGYRRYVVEHLDEQLSKVHFVTLYGLSGSGKTEILKELADQGQKVLDIEACANHRGSLLGGIGLSQPHSQKMFEALLFDISRDWQTGDIIFTEGESKRVGNVILPKKLFSAIQKDTKIFIDASLEYRVNQIHKDYIQDNDLIELTKTIEGLKHVINPERVQEFQKQLGANQTNAVIEKLLTSYYDPKYSYQKKEYQKTFTNLNCRQTAEKIIDWLTFERNS</sequence>
<dbReference type="InterPro" id="IPR036873">
    <property type="entry name" value="Rhodanese-like_dom_sf"/>
</dbReference>
<dbReference type="NCBIfam" id="TIGR03167">
    <property type="entry name" value="tRNA_sel_U_synt"/>
    <property type="match status" value="1"/>
</dbReference>
<dbReference type="RefSeq" id="WP_146622880.1">
    <property type="nucleotide sequence ID" value="NZ_BJCC01000019.1"/>
</dbReference>
<evidence type="ECO:0000259" key="2">
    <source>
        <dbReference type="PROSITE" id="PS50206"/>
    </source>
</evidence>
<proteinExistence type="predicted"/>
<feature type="domain" description="Rhodanese" evidence="2">
    <location>
        <begin position="21"/>
        <end position="137"/>
    </location>
</feature>
<dbReference type="EMBL" id="BJCC01000019">
    <property type="protein sequence ID" value="GCF94455.1"/>
    <property type="molecule type" value="Genomic_DNA"/>
</dbReference>
<dbReference type="SUPFAM" id="SSF52540">
    <property type="entry name" value="P-loop containing nucleoside triphosphate hydrolases"/>
    <property type="match status" value="1"/>
</dbReference>
<keyword evidence="4" id="KW-1185">Reference proteome</keyword>
<dbReference type="InterPro" id="IPR001763">
    <property type="entry name" value="Rhodanese-like_dom"/>
</dbReference>
<dbReference type="SUPFAM" id="SSF52821">
    <property type="entry name" value="Rhodanese/Cell cycle control phosphatase"/>
    <property type="match status" value="1"/>
</dbReference>
<comment type="caution">
    <text evidence="3">The sequence shown here is derived from an EMBL/GenBank/DDBJ whole genome shotgun (WGS) entry which is preliminary data.</text>
</comment>
<accession>A0A4P5P8S7</accession>
<dbReference type="InterPro" id="IPR027417">
    <property type="entry name" value="P-loop_NTPase"/>
</dbReference>
<dbReference type="InterPro" id="IPR058840">
    <property type="entry name" value="AAA_SelU"/>
</dbReference>
<dbReference type="InterPro" id="IPR017582">
    <property type="entry name" value="SelU"/>
</dbReference>
<dbReference type="NCBIfam" id="NF008750">
    <property type="entry name" value="PRK11784.1-2"/>
    <property type="match status" value="1"/>
</dbReference>
<evidence type="ECO:0000313" key="4">
    <source>
        <dbReference type="Proteomes" id="UP000290567"/>
    </source>
</evidence>
<dbReference type="AlphaFoldDB" id="A0A4P5P8S7"/>
<dbReference type="GO" id="GO:0043828">
    <property type="term" value="F:tRNA 2-selenouridine synthase activity"/>
    <property type="evidence" value="ECO:0007669"/>
    <property type="project" value="InterPro"/>
</dbReference>
<dbReference type="GO" id="GO:0002098">
    <property type="term" value="P:tRNA wobble uridine modification"/>
    <property type="evidence" value="ECO:0007669"/>
    <property type="project" value="InterPro"/>
</dbReference>